<dbReference type="EC" id="1.8.4.12" evidence="2"/>
<comment type="catalytic activity">
    <reaction evidence="4">
        <text>L-methionyl-[protein] + [thioredoxin]-disulfide + H2O = L-methionyl-(R)-S-oxide-[protein] + [thioredoxin]-dithiol</text>
        <dbReference type="Rhea" id="RHEA:24164"/>
        <dbReference type="Rhea" id="RHEA-COMP:10698"/>
        <dbReference type="Rhea" id="RHEA-COMP:10700"/>
        <dbReference type="Rhea" id="RHEA-COMP:12313"/>
        <dbReference type="Rhea" id="RHEA-COMP:12314"/>
        <dbReference type="ChEBI" id="CHEBI:15377"/>
        <dbReference type="ChEBI" id="CHEBI:16044"/>
        <dbReference type="ChEBI" id="CHEBI:29950"/>
        <dbReference type="ChEBI" id="CHEBI:45764"/>
        <dbReference type="ChEBI" id="CHEBI:50058"/>
        <dbReference type="EC" id="1.8.4.12"/>
    </reaction>
</comment>
<organism evidence="6 7">
    <name type="scientific">Paraglaciecola aquimarina</name>
    <dbReference type="NCBI Taxonomy" id="1235557"/>
    <lineage>
        <taxon>Bacteria</taxon>
        <taxon>Pseudomonadati</taxon>
        <taxon>Pseudomonadota</taxon>
        <taxon>Gammaproteobacteria</taxon>
        <taxon>Alteromonadales</taxon>
        <taxon>Alteromonadaceae</taxon>
        <taxon>Paraglaciecola</taxon>
    </lineage>
</organism>
<evidence type="ECO:0000256" key="1">
    <source>
        <dbReference type="ARBA" id="ARBA00007174"/>
    </source>
</evidence>
<evidence type="ECO:0000256" key="4">
    <source>
        <dbReference type="ARBA" id="ARBA00048488"/>
    </source>
</evidence>
<dbReference type="PANTHER" id="PTHR10173">
    <property type="entry name" value="METHIONINE SULFOXIDE REDUCTASE"/>
    <property type="match status" value="1"/>
</dbReference>
<evidence type="ECO:0000259" key="5">
    <source>
        <dbReference type="PROSITE" id="PS51790"/>
    </source>
</evidence>
<feature type="domain" description="MsrB" evidence="5">
    <location>
        <begin position="5"/>
        <end position="127"/>
    </location>
</feature>
<proteinExistence type="inferred from homology"/>
<keyword evidence="7" id="KW-1185">Reference proteome</keyword>
<reference evidence="6 7" key="1">
    <citation type="submission" date="2023-10" db="EMBL/GenBank/DDBJ databases">
        <title>Glaciecola aquimarina strain GGW-M5 nov., isolated from a coastal seawater.</title>
        <authorList>
            <person name="Bayburt H."/>
            <person name="Kim J.M."/>
            <person name="Choi B.J."/>
            <person name="Jeon C.O."/>
        </authorList>
    </citation>
    <scope>NUCLEOTIDE SEQUENCE [LARGE SCALE GENOMIC DNA]</scope>
    <source>
        <strain evidence="6 7">KCTC 32108</strain>
    </source>
</reference>
<dbReference type="SUPFAM" id="SSF51316">
    <property type="entry name" value="Mss4-like"/>
    <property type="match status" value="1"/>
</dbReference>
<dbReference type="PROSITE" id="PS51790">
    <property type="entry name" value="MSRB"/>
    <property type="match status" value="1"/>
</dbReference>
<protein>
    <recommendedName>
        <fullName evidence="2">peptide-methionine (R)-S-oxide reductase</fullName>
        <ecNumber evidence="2">1.8.4.12</ecNumber>
    </recommendedName>
</protein>
<dbReference type="GO" id="GO:0033743">
    <property type="term" value="F:peptide-methionine (R)-S-oxide reductase activity"/>
    <property type="evidence" value="ECO:0007669"/>
    <property type="project" value="UniProtKB-EC"/>
</dbReference>
<comment type="caution">
    <text evidence="6">The sequence shown here is derived from an EMBL/GenBank/DDBJ whole genome shotgun (WGS) entry which is preliminary data.</text>
</comment>
<dbReference type="NCBIfam" id="TIGR00357">
    <property type="entry name" value="peptide-methionine (R)-S-oxide reductase MsrB"/>
    <property type="match status" value="1"/>
</dbReference>
<keyword evidence="3 6" id="KW-0560">Oxidoreductase</keyword>
<evidence type="ECO:0000313" key="7">
    <source>
        <dbReference type="Proteomes" id="UP001247805"/>
    </source>
</evidence>
<gene>
    <name evidence="6" type="primary">msrB</name>
    <name evidence="6" type="ORF">RS130_18000</name>
</gene>
<accession>A0ABU3SZU2</accession>
<dbReference type="RefSeq" id="WP_316027068.1">
    <property type="nucleotide sequence ID" value="NZ_JAWDIO010000002.1"/>
</dbReference>
<comment type="similarity">
    <text evidence="1">Belongs to the MsrB Met sulfoxide reductase family.</text>
</comment>
<evidence type="ECO:0000256" key="2">
    <source>
        <dbReference type="ARBA" id="ARBA00012499"/>
    </source>
</evidence>
<dbReference type="PANTHER" id="PTHR10173:SF52">
    <property type="entry name" value="METHIONINE-R-SULFOXIDE REDUCTASE B1"/>
    <property type="match status" value="1"/>
</dbReference>
<dbReference type="InterPro" id="IPR002579">
    <property type="entry name" value="Met_Sox_Rdtase_MsrB_dom"/>
</dbReference>
<evidence type="ECO:0000256" key="3">
    <source>
        <dbReference type="ARBA" id="ARBA00023002"/>
    </source>
</evidence>
<dbReference type="InterPro" id="IPR011057">
    <property type="entry name" value="Mss4-like_sf"/>
</dbReference>
<sequence>MKLSNEQWRQKLTDEEYRVCREKGTERPFTGKLLDETGRGEYVCTCCNSKLFDSTAKYDSGCGWPSFSAQSDEQNVEYHADDSLAMQRVEIVCKHCDAHLGHVFDDGPQPSGKRYCVNSVSLQFSAK</sequence>
<dbReference type="EMBL" id="JAWDIO010000002">
    <property type="protein sequence ID" value="MDU0355534.1"/>
    <property type="molecule type" value="Genomic_DNA"/>
</dbReference>
<dbReference type="Pfam" id="PF01641">
    <property type="entry name" value="SelR"/>
    <property type="match status" value="1"/>
</dbReference>
<dbReference type="Proteomes" id="UP001247805">
    <property type="component" value="Unassembled WGS sequence"/>
</dbReference>
<dbReference type="Gene3D" id="2.170.150.20">
    <property type="entry name" value="Peptide methionine sulfoxide reductase"/>
    <property type="match status" value="1"/>
</dbReference>
<name>A0ABU3SZU2_9ALTE</name>
<dbReference type="InterPro" id="IPR028427">
    <property type="entry name" value="Met_Sox_Rdtase_MsrB"/>
</dbReference>
<evidence type="ECO:0000313" key="6">
    <source>
        <dbReference type="EMBL" id="MDU0355534.1"/>
    </source>
</evidence>